<dbReference type="EMBL" id="OBQD01000012">
    <property type="protein sequence ID" value="SOC44054.1"/>
    <property type="molecule type" value="Genomic_DNA"/>
</dbReference>
<dbReference type="GO" id="GO:0005524">
    <property type="term" value="F:ATP binding"/>
    <property type="evidence" value="ECO:0007669"/>
    <property type="project" value="UniProtKB-KW"/>
</dbReference>
<comment type="similarity">
    <text evidence="7">Belongs to the ABC transporter superfamily. Spermidine/putrescine importer (TC 3.A.1.11.1) family.</text>
</comment>
<evidence type="ECO:0000256" key="3">
    <source>
        <dbReference type="ARBA" id="ARBA00022741"/>
    </source>
</evidence>
<dbReference type="PROSITE" id="PS00211">
    <property type="entry name" value="ABC_TRANSPORTER_1"/>
    <property type="match status" value="1"/>
</dbReference>
<comment type="subunit">
    <text evidence="7">The complex is composed of two ATP-binding proteins (PotA), two transmembrane proteins (PotB and PotC) and a solute-binding protein (PotD).</text>
</comment>
<dbReference type="EC" id="7.6.2.11" evidence="7"/>
<sequence>MADISEASASSLSLVGLRKTYGKVTAIDNVSFEFAAGEFVSLLGPSGSGKSTVLMAMAGFVTPDSGSILRDGLDITNLAPEHRQFGVVFQGYALFPHMTVRENIAYPLKLRGYEKQRRLERAEEIMSMVHLGAFGDRMPSQLSGGQQQRVALARALVFDPKVVLLDEPLSALDKKMRGELQMELKRLHRRLGVTFVNVTHDQEEAMTMSDRIVVLQDGGIQQTGTPDELYRAPVNRFVADFLGSANFFSGTVKSTHGDDLVLDICGQTIVHTAPYSAFKVGERVELAVRPESLRTCEELDTNDERNQLVGEVVNSSYTGREFVTFVETGLGVIELRERSDYAVQAPIEGARVAIRWDKAAGRLLQGV</sequence>
<keyword evidence="6 7" id="KW-0472">Membrane</keyword>
<protein>
    <recommendedName>
        <fullName evidence="7">Spermidine/putrescine import ATP-binding protein PotA</fullName>
        <ecNumber evidence="7">7.6.2.11</ecNumber>
    </recommendedName>
</protein>
<dbReference type="AlphaFoldDB" id="A0A285UQ93"/>
<evidence type="ECO:0000313" key="10">
    <source>
        <dbReference type="Proteomes" id="UP000219167"/>
    </source>
</evidence>
<evidence type="ECO:0000256" key="5">
    <source>
        <dbReference type="ARBA" id="ARBA00022967"/>
    </source>
</evidence>
<dbReference type="InterPro" id="IPR003593">
    <property type="entry name" value="AAA+_ATPase"/>
</dbReference>
<dbReference type="PANTHER" id="PTHR42781">
    <property type="entry name" value="SPERMIDINE/PUTRESCINE IMPORT ATP-BINDING PROTEIN POTA"/>
    <property type="match status" value="1"/>
</dbReference>
<dbReference type="InterPro" id="IPR027417">
    <property type="entry name" value="P-loop_NTPase"/>
</dbReference>
<name>A0A285UQ93_9HYPH</name>
<dbReference type="OrthoDB" id="9802264at2"/>
<keyword evidence="4 7" id="KW-0067">ATP-binding</keyword>
<dbReference type="Gene3D" id="2.40.50.100">
    <property type="match status" value="1"/>
</dbReference>
<keyword evidence="10" id="KW-1185">Reference proteome</keyword>
<dbReference type="Proteomes" id="UP000219167">
    <property type="component" value="Unassembled WGS sequence"/>
</dbReference>
<dbReference type="PROSITE" id="PS50893">
    <property type="entry name" value="ABC_TRANSPORTER_2"/>
    <property type="match status" value="1"/>
</dbReference>
<dbReference type="Pfam" id="PF08402">
    <property type="entry name" value="TOBE_2"/>
    <property type="match status" value="1"/>
</dbReference>
<dbReference type="FunFam" id="3.40.50.300:FF:000133">
    <property type="entry name" value="Spermidine/putrescine import ATP-binding protein PotA"/>
    <property type="match status" value="1"/>
</dbReference>
<accession>A0A285UQ93</accession>
<dbReference type="InterPro" id="IPR008995">
    <property type="entry name" value="Mo/tungstate-bd_C_term_dom"/>
</dbReference>
<dbReference type="PANTHER" id="PTHR42781:SF4">
    <property type="entry name" value="SPERMIDINE_PUTRESCINE IMPORT ATP-BINDING PROTEIN POTA"/>
    <property type="match status" value="1"/>
</dbReference>
<evidence type="ECO:0000256" key="7">
    <source>
        <dbReference type="RuleBase" id="RU364083"/>
    </source>
</evidence>
<evidence type="ECO:0000256" key="4">
    <source>
        <dbReference type="ARBA" id="ARBA00022840"/>
    </source>
</evidence>
<keyword evidence="1 7" id="KW-0813">Transport</keyword>
<evidence type="ECO:0000256" key="6">
    <source>
        <dbReference type="ARBA" id="ARBA00023136"/>
    </source>
</evidence>
<dbReference type="GO" id="GO:0015847">
    <property type="term" value="P:putrescine transport"/>
    <property type="evidence" value="ECO:0007669"/>
    <property type="project" value="UniProtKB-ARBA"/>
</dbReference>
<dbReference type="SMART" id="SM00382">
    <property type="entry name" value="AAA"/>
    <property type="match status" value="1"/>
</dbReference>
<dbReference type="InterPro" id="IPR005893">
    <property type="entry name" value="PotA-like"/>
</dbReference>
<evidence type="ECO:0000256" key="1">
    <source>
        <dbReference type="ARBA" id="ARBA00022448"/>
    </source>
</evidence>
<keyword evidence="2 7" id="KW-1003">Cell membrane</keyword>
<dbReference type="RefSeq" id="WP_097141399.1">
    <property type="nucleotide sequence ID" value="NZ_OBQD01000012.1"/>
</dbReference>
<dbReference type="Pfam" id="PF00005">
    <property type="entry name" value="ABC_tran"/>
    <property type="match status" value="1"/>
</dbReference>
<proteinExistence type="inferred from homology"/>
<organism evidence="9 10">
    <name type="scientific">Rhizobium subbaraonis</name>
    <dbReference type="NCBI Taxonomy" id="908946"/>
    <lineage>
        <taxon>Bacteria</taxon>
        <taxon>Pseudomonadati</taxon>
        <taxon>Pseudomonadota</taxon>
        <taxon>Alphaproteobacteria</taxon>
        <taxon>Hyphomicrobiales</taxon>
        <taxon>Rhizobiaceae</taxon>
        <taxon>Rhizobium/Agrobacterium group</taxon>
        <taxon>Rhizobium</taxon>
    </lineage>
</organism>
<dbReference type="InterPro" id="IPR050093">
    <property type="entry name" value="ABC_SmlMolc_Importer"/>
</dbReference>
<dbReference type="SUPFAM" id="SSF50331">
    <property type="entry name" value="MOP-like"/>
    <property type="match status" value="1"/>
</dbReference>
<feature type="domain" description="ABC transporter" evidence="8">
    <location>
        <begin position="12"/>
        <end position="242"/>
    </location>
</feature>
<evidence type="ECO:0000256" key="2">
    <source>
        <dbReference type="ARBA" id="ARBA00022475"/>
    </source>
</evidence>
<comment type="catalytic activity">
    <reaction evidence="7">
        <text>ATP + H2O + polyamine-[polyamine-binding protein]Side 1 = ADP + phosphate + polyamineSide 2 + [polyamine-binding protein]Side 1.</text>
        <dbReference type="EC" id="7.6.2.11"/>
    </reaction>
</comment>
<dbReference type="SUPFAM" id="SSF52540">
    <property type="entry name" value="P-loop containing nucleoside triphosphate hydrolases"/>
    <property type="match status" value="1"/>
</dbReference>
<evidence type="ECO:0000313" key="9">
    <source>
        <dbReference type="EMBL" id="SOC44054.1"/>
    </source>
</evidence>
<dbReference type="InterPro" id="IPR003439">
    <property type="entry name" value="ABC_transporter-like_ATP-bd"/>
</dbReference>
<dbReference type="Gene3D" id="3.40.50.300">
    <property type="entry name" value="P-loop containing nucleotide triphosphate hydrolases"/>
    <property type="match status" value="1"/>
</dbReference>
<dbReference type="InterPro" id="IPR017871">
    <property type="entry name" value="ABC_transporter-like_CS"/>
</dbReference>
<dbReference type="GO" id="GO:0015417">
    <property type="term" value="F:ABC-type polyamine transporter activity"/>
    <property type="evidence" value="ECO:0007669"/>
    <property type="project" value="UniProtKB-EC"/>
</dbReference>
<dbReference type="GO" id="GO:0016887">
    <property type="term" value="F:ATP hydrolysis activity"/>
    <property type="evidence" value="ECO:0007669"/>
    <property type="project" value="InterPro"/>
</dbReference>
<comment type="function">
    <text evidence="7">Part of the ABC transporter complex PotABCD involved in spermidine/putrescine import. Responsible for energy coupling to the transport system.</text>
</comment>
<evidence type="ECO:0000259" key="8">
    <source>
        <dbReference type="PROSITE" id="PS50893"/>
    </source>
</evidence>
<keyword evidence="5 7" id="KW-1278">Translocase</keyword>
<keyword evidence="3 7" id="KW-0547">Nucleotide-binding</keyword>
<dbReference type="NCBIfam" id="TIGR01187">
    <property type="entry name" value="potA"/>
    <property type="match status" value="1"/>
</dbReference>
<gene>
    <name evidence="7" type="primary">potA</name>
    <name evidence="9" type="ORF">SAMN05892877_11246</name>
</gene>
<dbReference type="InterPro" id="IPR013611">
    <property type="entry name" value="Transp-assoc_OB_typ2"/>
</dbReference>
<reference evidence="9 10" key="1">
    <citation type="submission" date="2017-08" db="EMBL/GenBank/DDBJ databases">
        <authorList>
            <person name="de Groot N.N."/>
        </authorList>
    </citation>
    <scope>NUCLEOTIDE SEQUENCE [LARGE SCALE GENOMIC DNA]</scope>
    <source>
        <strain evidence="9 10">JC85</strain>
    </source>
</reference>
<dbReference type="GO" id="GO:0043190">
    <property type="term" value="C:ATP-binding cassette (ABC) transporter complex"/>
    <property type="evidence" value="ECO:0007669"/>
    <property type="project" value="InterPro"/>
</dbReference>